<dbReference type="NCBIfam" id="NF033749">
    <property type="entry name" value="bact_hemeryth"/>
    <property type="match status" value="1"/>
</dbReference>
<dbReference type="Proteomes" id="UP000292136">
    <property type="component" value="Unassembled WGS sequence"/>
</dbReference>
<keyword evidence="2" id="KW-0813">Transport</keyword>
<sequence>MSAKDAVIVTWDDRYSVGMSEIDAQHQALFETINRLWSAIVGKGRREQILVLIDELERYTVAHFSAEEKFMESTAYPDLAAHRQLHETFVQRIAAERQGVSAGKSISLDLLHFLKDWLVQHIQVEDQRYAAHCRQDPQRGSGLAGFFKRFWA</sequence>
<evidence type="ECO:0000256" key="1">
    <source>
        <dbReference type="ARBA" id="ARBA00010587"/>
    </source>
</evidence>
<dbReference type="InterPro" id="IPR050669">
    <property type="entry name" value="Hemerythrin"/>
</dbReference>
<keyword evidence="3" id="KW-0479">Metal-binding</keyword>
<evidence type="ECO:0000256" key="4">
    <source>
        <dbReference type="ARBA" id="ARBA00023004"/>
    </source>
</evidence>
<comment type="similarity">
    <text evidence="1">Belongs to the hemerythrin family.</text>
</comment>
<protein>
    <submittedName>
        <fullName evidence="6">Hemerythrin</fullName>
    </submittedName>
</protein>
<dbReference type="NCBIfam" id="TIGR02481">
    <property type="entry name" value="hemeryth_dom"/>
    <property type="match status" value="1"/>
</dbReference>
<evidence type="ECO:0000256" key="2">
    <source>
        <dbReference type="ARBA" id="ARBA00022621"/>
    </source>
</evidence>
<comment type="caution">
    <text evidence="6">The sequence shown here is derived from an EMBL/GenBank/DDBJ whole genome shotgun (WGS) entry which is preliminary data.</text>
</comment>
<dbReference type="InterPro" id="IPR035938">
    <property type="entry name" value="Hemerythrin-like_sf"/>
</dbReference>
<dbReference type="SUPFAM" id="SSF47188">
    <property type="entry name" value="Hemerythrin-like"/>
    <property type="match status" value="1"/>
</dbReference>
<dbReference type="EMBL" id="SHKM01000002">
    <property type="protein sequence ID" value="RZT76803.1"/>
    <property type="molecule type" value="Genomic_DNA"/>
</dbReference>
<dbReference type="PANTHER" id="PTHR37164">
    <property type="entry name" value="BACTERIOHEMERYTHRIN"/>
    <property type="match status" value="1"/>
</dbReference>
<feature type="domain" description="Hemerythrin-like" evidence="5">
    <location>
        <begin position="20"/>
        <end position="131"/>
    </location>
</feature>
<keyword evidence="7" id="KW-1185">Reference proteome</keyword>
<organism evidence="6 7">
    <name type="scientific">Azospira oryzae</name>
    <dbReference type="NCBI Taxonomy" id="146939"/>
    <lineage>
        <taxon>Bacteria</taxon>
        <taxon>Pseudomonadati</taxon>
        <taxon>Pseudomonadota</taxon>
        <taxon>Betaproteobacteria</taxon>
        <taxon>Rhodocyclales</taxon>
        <taxon>Rhodocyclaceae</taxon>
        <taxon>Azospira</taxon>
    </lineage>
</organism>
<evidence type="ECO:0000256" key="3">
    <source>
        <dbReference type="ARBA" id="ARBA00022723"/>
    </source>
</evidence>
<keyword evidence="2" id="KW-0561">Oxygen transport</keyword>
<dbReference type="RefSeq" id="WP_130459868.1">
    <property type="nucleotide sequence ID" value="NZ_SHKM01000002.1"/>
</dbReference>
<dbReference type="Pfam" id="PF01814">
    <property type="entry name" value="Hemerythrin"/>
    <property type="match status" value="1"/>
</dbReference>
<dbReference type="PANTHER" id="PTHR37164:SF1">
    <property type="entry name" value="BACTERIOHEMERYTHRIN"/>
    <property type="match status" value="1"/>
</dbReference>
<name>A0ABY0IQW4_9RHOO</name>
<evidence type="ECO:0000313" key="7">
    <source>
        <dbReference type="Proteomes" id="UP000292136"/>
    </source>
</evidence>
<proteinExistence type="inferred from homology"/>
<dbReference type="PROSITE" id="PS00550">
    <property type="entry name" value="HEMERYTHRINS"/>
    <property type="match status" value="1"/>
</dbReference>
<dbReference type="Gene3D" id="1.20.120.50">
    <property type="entry name" value="Hemerythrin-like"/>
    <property type="match status" value="1"/>
</dbReference>
<keyword evidence="4" id="KW-0408">Iron</keyword>
<evidence type="ECO:0000259" key="5">
    <source>
        <dbReference type="Pfam" id="PF01814"/>
    </source>
</evidence>
<dbReference type="CDD" id="cd12107">
    <property type="entry name" value="Hemerythrin"/>
    <property type="match status" value="1"/>
</dbReference>
<reference evidence="6 7" key="1">
    <citation type="submission" date="2019-02" db="EMBL/GenBank/DDBJ databases">
        <title>Genomic Encyclopedia of Type Strains, Phase IV (KMG-IV): sequencing the most valuable type-strain genomes for metagenomic binning, comparative biology and taxonomic classification.</title>
        <authorList>
            <person name="Goeker M."/>
        </authorList>
    </citation>
    <scope>NUCLEOTIDE SEQUENCE [LARGE SCALE GENOMIC DNA]</scope>
    <source>
        <strain evidence="6 7">DSM 21223</strain>
    </source>
</reference>
<accession>A0ABY0IQW4</accession>
<gene>
    <name evidence="6" type="ORF">EV678_2686</name>
</gene>
<dbReference type="InterPro" id="IPR012827">
    <property type="entry name" value="Hemerythrin_metal-bd"/>
</dbReference>
<evidence type="ECO:0000313" key="6">
    <source>
        <dbReference type="EMBL" id="RZT76803.1"/>
    </source>
</evidence>
<dbReference type="InterPro" id="IPR016131">
    <property type="entry name" value="Haemerythrin_Fe_BS"/>
</dbReference>
<dbReference type="InterPro" id="IPR012312">
    <property type="entry name" value="Hemerythrin-like"/>
</dbReference>